<dbReference type="EMBL" id="JBHSSN010000015">
    <property type="protein sequence ID" value="MFC6324045.1"/>
    <property type="molecule type" value="Genomic_DNA"/>
</dbReference>
<reference evidence="6" key="1">
    <citation type="journal article" date="2019" name="Int. J. Syst. Evol. Microbiol.">
        <title>The Global Catalogue of Microorganisms (GCM) 10K type strain sequencing project: providing services to taxonomists for standard genome sequencing and annotation.</title>
        <authorList>
            <consortium name="The Broad Institute Genomics Platform"/>
            <consortium name="The Broad Institute Genome Sequencing Center for Infectious Disease"/>
            <person name="Wu L."/>
            <person name="Ma J."/>
        </authorList>
    </citation>
    <scope>NUCLEOTIDE SEQUENCE [LARGE SCALE GENOMIC DNA]</scope>
    <source>
        <strain evidence="6">CCM 8895</strain>
    </source>
</reference>
<accession>A0ABW1UZX4</accession>
<keyword evidence="1" id="KW-0175">Coiled coil</keyword>
<feature type="region of interest" description="Disordered" evidence="2">
    <location>
        <begin position="226"/>
        <end position="281"/>
    </location>
</feature>
<feature type="domain" description="Prophage endopeptidase tail N-terminal" evidence="4">
    <location>
        <begin position="9"/>
        <end position="94"/>
    </location>
</feature>
<feature type="compositionally biased region" description="Polar residues" evidence="2">
    <location>
        <begin position="366"/>
        <end position="375"/>
    </location>
</feature>
<feature type="region of interest" description="Disordered" evidence="2">
    <location>
        <begin position="331"/>
        <end position="375"/>
    </location>
</feature>
<evidence type="ECO:0000259" key="4">
    <source>
        <dbReference type="Pfam" id="PF18994"/>
    </source>
</evidence>
<dbReference type="Gene3D" id="6.20.110.10">
    <property type="match status" value="1"/>
</dbReference>
<feature type="coiled-coil region" evidence="1">
    <location>
        <begin position="561"/>
        <end position="602"/>
    </location>
</feature>
<protein>
    <submittedName>
        <fullName evidence="5">Prophage endopeptidase tail family protein</fullName>
    </submittedName>
</protein>
<sequence length="609" mass="67564">MADLNGHKIYVRSQNNQSEEWLTCINEDTFQIDKQVSDSFQISFTAWLSDYDGVSFDMLKNDAYIVFDGQYYVIKQSSPKYIDDLVTKDITATHIAFEVQNFRQFDINAGLQSYSISQMLDYVFKSKYNTEGFTYKVNGSFPTVDITDWGNCSGLDAVQKAVDSYNARWIPDNKVIQIYDESSYKHTTSKQFIWAHNTNDIELSVDSTSIQNAAMLYGATLDEDHSATSDNGSVDGSGDSDGSATSTGNAVGTINTMETGGAPVINSPVSQTPTGRKLPNGSKWLVDKQISIDGTIYFHLGTNEWLNEKYIVFDKNGDVKPESHVIEKVIGQGTIKAAEPDTDSSSDDSGTDTPAPTEANVFDSPWTPQNVTRTLPNGTQWIIDGEVSDGAKEKSWYRVSTSEWVCADDFDFTGDTDVTPQTDDGVADGNTTTDDDSVKYVFDPFFYYNASAVNADGGKMRIGEDITNDQIKDVESMKKYADSVMQVDPIVELTVNLNQQDDELNIGDTMFLNAEPLGLKLMVTLNGISGNPLNNDTPMTISLDNSKLSRKNINFENSDKLRLANRNIELLTKTVRRQNAKLSDLNKKQKDLIDQINKDKEESNGTTSN</sequence>
<keyword evidence="6" id="KW-1185">Reference proteome</keyword>
<evidence type="ECO:0000313" key="6">
    <source>
        <dbReference type="Proteomes" id="UP001596186"/>
    </source>
</evidence>
<dbReference type="Gene3D" id="3.55.50.40">
    <property type="match status" value="1"/>
</dbReference>
<feature type="compositionally biased region" description="Acidic residues" evidence="2">
    <location>
        <begin position="340"/>
        <end position="350"/>
    </location>
</feature>
<evidence type="ECO:0000256" key="2">
    <source>
        <dbReference type="SAM" id="MobiDB-lite"/>
    </source>
</evidence>
<dbReference type="Pfam" id="PF18994">
    <property type="entry name" value="Prophage_tailD1"/>
    <property type="match status" value="1"/>
</dbReference>
<gene>
    <name evidence="5" type="ORF">ACFP1F_09865</name>
</gene>
<evidence type="ECO:0000256" key="1">
    <source>
        <dbReference type="SAM" id="Coils"/>
    </source>
</evidence>
<feature type="compositionally biased region" description="Low complexity" evidence="2">
    <location>
        <begin position="228"/>
        <end position="248"/>
    </location>
</feature>
<evidence type="ECO:0000259" key="3">
    <source>
        <dbReference type="Pfam" id="PF06605"/>
    </source>
</evidence>
<feature type="compositionally biased region" description="Polar residues" evidence="2">
    <location>
        <begin position="249"/>
        <end position="258"/>
    </location>
</feature>
<evidence type="ECO:0000313" key="5">
    <source>
        <dbReference type="EMBL" id="MFC6324045.1"/>
    </source>
</evidence>
<name>A0ABW1UZX4_9LACO</name>
<proteinExistence type="predicted"/>
<dbReference type="Pfam" id="PF06605">
    <property type="entry name" value="Prophage_tail"/>
    <property type="match status" value="1"/>
</dbReference>
<dbReference type="InterPro" id="IPR044051">
    <property type="entry name" value="Prophage_tail_N"/>
</dbReference>
<dbReference type="InterPro" id="IPR010572">
    <property type="entry name" value="Tail_dom"/>
</dbReference>
<dbReference type="Proteomes" id="UP001596186">
    <property type="component" value="Unassembled WGS sequence"/>
</dbReference>
<organism evidence="5 6">
    <name type="scientific">Companilactobacillus baiquanensis</name>
    <dbReference type="NCBI Taxonomy" id="2486005"/>
    <lineage>
        <taxon>Bacteria</taxon>
        <taxon>Bacillati</taxon>
        <taxon>Bacillota</taxon>
        <taxon>Bacilli</taxon>
        <taxon>Lactobacillales</taxon>
        <taxon>Lactobacillaceae</taxon>
        <taxon>Companilactobacillus</taxon>
    </lineage>
</organism>
<feature type="domain" description="Tail spike" evidence="3">
    <location>
        <begin position="111"/>
        <end position="554"/>
    </location>
</feature>
<comment type="caution">
    <text evidence="5">The sequence shown here is derived from an EMBL/GenBank/DDBJ whole genome shotgun (WGS) entry which is preliminary data.</text>
</comment>